<evidence type="ECO:0000313" key="2">
    <source>
        <dbReference type="EMBL" id="SDX98418.1"/>
    </source>
</evidence>
<keyword evidence="3" id="KW-1185">Reference proteome</keyword>
<name>A0A1H3G710_9ACTN</name>
<protein>
    <submittedName>
        <fullName evidence="2">Uncharacterized protein</fullName>
    </submittedName>
</protein>
<dbReference type="OrthoDB" id="1401598at2"/>
<reference evidence="3" key="1">
    <citation type="submission" date="2016-10" db="EMBL/GenBank/DDBJ databases">
        <authorList>
            <person name="Varghese N."/>
            <person name="Submissions S."/>
        </authorList>
    </citation>
    <scope>NUCLEOTIDE SEQUENCE [LARGE SCALE GENOMIC DNA]</scope>
    <source>
        <strain evidence="3">DSM 45422</strain>
    </source>
</reference>
<organism evidence="2 3">
    <name type="scientific">Geodermatophilus africanus</name>
    <dbReference type="NCBI Taxonomy" id="1137993"/>
    <lineage>
        <taxon>Bacteria</taxon>
        <taxon>Bacillati</taxon>
        <taxon>Actinomycetota</taxon>
        <taxon>Actinomycetes</taxon>
        <taxon>Geodermatophilales</taxon>
        <taxon>Geodermatophilaceae</taxon>
        <taxon>Geodermatophilus</taxon>
    </lineage>
</organism>
<feature type="compositionally biased region" description="Polar residues" evidence="1">
    <location>
        <begin position="746"/>
        <end position="759"/>
    </location>
</feature>
<dbReference type="RefSeq" id="WP_091153765.1">
    <property type="nucleotide sequence ID" value="NZ_FNOT01000004.1"/>
</dbReference>
<gene>
    <name evidence="2" type="ORF">SAMN05660209_01740</name>
</gene>
<evidence type="ECO:0000256" key="1">
    <source>
        <dbReference type="SAM" id="MobiDB-lite"/>
    </source>
</evidence>
<dbReference type="AlphaFoldDB" id="A0A1H3G710"/>
<accession>A0A1H3G710</accession>
<proteinExistence type="predicted"/>
<dbReference type="EMBL" id="FNOT01000004">
    <property type="protein sequence ID" value="SDX98418.1"/>
    <property type="molecule type" value="Genomic_DNA"/>
</dbReference>
<dbReference type="Proteomes" id="UP000198921">
    <property type="component" value="Unassembled WGS sequence"/>
</dbReference>
<evidence type="ECO:0000313" key="3">
    <source>
        <dbReference type="Proteomes" id="UP000198921"/>
    </source>
</evidence>
<feature type="region of interest" description="Disordered" evidence="1">
    <location>
        <begin position="740"/>
        <end position="759"/>
    </location>
</feature>
<sequence length="759" mass="86656">MADEPIHPDLVKIALDRVTGWQFEGFANSFYASLVGVRFVPLGGNKDGGADAFDGDPVKQEEGRPTIFFQASIEADYRSKLRRTVKRLREFGRDPRELTYLTSRTVKYIDAEERELSRELDVTIRIRDAAYAISHINDGSATRAAYRHYLQSATDFLKSVGASSIIGPSRHVSSPAVYVFLEQELARRRGDTSLVDAVTDSLILWALEGTDPDAGLFMSQSDILERISREIPATRQVVEPRLERRLQLLASRNHPDGRQVRWHKKDDLYVLPYETRRRIEDENRADESLRLDVLNSLYSRIAAHSHPSLSEVENRVAAEVALRSLQRTFEQEGLEFSSFLLDEAQGDLATVTDSIRTTLTERNLTGQKGLAVGEVVFQAIRSVFYESAEIERAYLGKLSRTYTLLFTLNTEPKLIEFFQDVTGHLNLYVGTDLLVRALSERYVPEPDQMTRRTLLMASRLGARLVLSDAVLEEVLGNLRAADHEFRNWFESIEAHVDDHTARNADKIMIRAYFYAKLNPNLGIMRPTSWPAFVSQFCRFEDLHRSSAVDNLRRYLQVTFGLEHESDDDLETIVNHNQLNELTTNLAESKATERLARNDALMALAVYARRRQRREDSSVSEFGYETWWLTSESTILRHTKELVRSHRGARYMMRPDFLLNFLTLAPNSFEARQTLGHVFPSLLGIRLSRRMKESTYHGILSKVKEAASFEDARRAAAIADATNRLKGDFWKQYRVQLQEDRPDPLRNGSSLVMSTESSGF</sequence>